<proteinExistence type="predicted"/>
<evidence type="ECO:0008006" key="2">
    <source>
        <dbReference type="Google" id="ProtNLM"/>
    </source>
</evidence>
<sequence>VDPGFDDDDAPVEAIAITAASVSNGTFEFSTNGTDFHPVVGVSETQSLLLDDTDKLRFVPNADFFGNPGTLAGNGSFKFRAWDQRSVTGSSTAATADVATGTKVDTSTNGGTSEFSSNERAANIIVDSVDDAPTATIPNLTDSRLTVLEDAGAQTINGFVTNLDDQGSTFESGQTLSFALTHLSGTDNTTLFSAQPVLTVDGSDPTRANLTWTPATDANTGDTEGPSVFRVTLNDTGSLANGGANSTILTSNLQFVVTSQNDAPVLENITPVLSVDEDQSLGSNTGTTIAALIADGSITEAKDAVNPGLDDDDTPVKAIAITSASVSNGTFEFSHDGGAFEAVVVSATQSLLLDDTDKL</sequence>
<protein>
    <recommendedName>
        <fullName evidence="2">RapA2 cadherin-like domain-containing protein</fullName>
    </recommendedName>
</protein>
<evidence type="ECO:0000313" key="1">
    <source>
        <dbReference type="EMBL" id="SVC68064.1"/>
    </source>
</evidence>
<feature type="non-terminal residue" evidence="1">
    <location>
        <position position="359"/>
    </location>
</feature>
<feature type="non-terminal residue" evidence="1">
    <location>
        <position position="1"/>
    </location>
</feature>
<dbReference type="AlphaFoldDB" id="A0A382P3S1"/>
<name>A0A382P3S1_9ZZZZ</name>
<reference evidence="1" key="1">
    <citation type="submission" date="2018-05" db="EMBL/GenBank/DDBJ databases">
        <authorList>
            <person name="Lanie J.A."/>
            <person name="Ng W.-L."/>
            <person name="Kazmierczak K.M."/>
            <person name="Andrzejewski T.M."/>
            <person name="Davidsen T.M."/>
            <person name="Wayne K.J."/>
            <person name="Tettelin H."/>
            <person name="Glass J.I."/>
            <person name="Rusch D."/>
            <person name="Podicherti R."/>
            <person name="Tsui H.-C.T."/>
            <person name="Winkler M.E."/>
        </authorList>
    </citation>
    <scope>NUCLEOTIDE SEQUENCE</scope>
</reference>
<accession>A0A382P3S1</accession>
<organism evidence="1">
    <name type="scientific">marine metagenome</name>
    <dbReference type="NCBI Taxonomy" id="408172"/>
    <lineage>
        <taxon>unclassified sequences</taxon>
        <taxon>metagenomes</taxon>
        <taxon>ecological metagenomes</taxon>
    </lineage>
</organism>
<dbReference type="EMBL" id="UINC01104703">
    <property type="protein sequence ID" value="SVC68064.1"/>
    <property type="molecule type" value="Genomic_DNA"/>
</dbReference>
<gene>
    <name evidence="1" type="ORF">METZ01_LOCUS320918</name>
</gene>